<organism evidence="1 2">
    <name type="scientific">Avrilella dinanensis</name>
    <dbReference type="NCBI Taxonomy" id="2008672"/>
    <lineage>
        <taxon>Bacteria</taxon>
        <taxon>Pseudomonadati</taxon>
        <taxon>Bacteroidota</taxon>
        <taxon>Flavobacteriia</taxon>
        <taxon>Flavobacteriales</taxon>
        <taxon>Flavobacteriaceae</taxon>
        <taxon>Avrilella</taxon>
    </lineage>
</organism>
<name>A0A2M9R4T7_9FLAO</name>
<dbReference type="Proteomes" id="UP000231960">
    <property type="component" value="Unassembled WGS sequence"/>
</dbReference>
<reference evidence="1 2" key="1">
    <citation type="submission" date="2017-06" db="EMBL/GenBank/DDBJ databases">
        <title>Description of Avrilella dinanensis gen. nov. sp. nov.</title>
        <authorList>
            <person name="Leyer C."/>
            <person name="Sassi M."/>
            <person name="Minet J."/>
            <person name="Kayal S."/>
            <person name="Cattoir V."/>
        </authorList>
    </citation>
    <scope>NUCLEOTIDE SEQUENCE [LARGE SCALE GENOMIC DNA]</scope>
    <source>
        <strain evidence="1 2">UR159</strain>
    </source>
</reference>
<comment type="caution">
    <text evidence="1">The sequence shown here is derived from an EMBL/GenBank/DDBJ whole genome shotgun (WGS) entry which is preliminary data.</text>
</comment>
<proteinExistence type="predicted"/>
<dbReference type="EMBL" id="NIPO01000001">
    <property type="protein sequence ID" value="PJR03880.1"/>
    <property type="molecule type" value="Genomic_DNA"/>
</dbReference>
<accession>A0A2M9R4T7</accession>
<dbReference type="RefSeq" id="WP_100677447.1">
    <property type="nucleotide sequence ID" value="NZ_NIPO01000001.1"/>
</dbReference>
<dbReference type="OrthoDB" id="979487at2"/>
<keyword evidence="2" id="KW-1185">Reference proteome</keyword>
<protein>
    <recommendedName>
        <fullName evidence="3">Adenylosuccinate lyase</fullName>
    </recommendedName>
</protein>
<sequence length="177" mass="20950">MNIVENFLLNQLDLRLENRYFARNLILKNEFDSESLVALIDRTSGKQKVHLLCFCDTFSRTHLLYFKNDFQYFIDLAENENHETNKRSLTNMYIGMLKHTHNDLSAEQKQQLTEICFSWLIGESLVATKSNCITCLDLLSEENKWITEELTAIIEQMYPQMTVSFQSRARKILKRKR</sequence>
<evidence type="ECO:0000313" key="2">
    <source>
        <dbReference type="Proteomes" id="UP000231960"/>
    </source>
</evidence>
<evidence type="ECO:0000313" key="1">
    <source>
        <dbReference type="EMBL" id="PJR03880.1"/>
    </source>
</evidence>
<evidence type="ECO:0008006" key="3">
    <source>
        <dbReference type="Google" id="ProtNLM"/>
    </source>
</evidence>
<gene>
    <name evidence="1" type="ORF">CDL10_04600</name>
</gene>
<dbReference type="AlphaFoldDB" id="A0A2M9R4T7"/>